<dbReference type="InterPro" id="IPR029069">
    <property type="entry name" value="HotDog_dom_sf"/>
</dbReference>
<dbReference type="OrthoDB" id="9799036at2"/>
<dbReference type="Pfam" id="PF13279">
    <property type="entry name" value="4HBT_2"/>
    <property type="match status" value="1"/>
</dbReference>
<gene>
    <name evidence="3" type="ORF">B5D82_06910</name>
</gene>
<sequence length="130" mass="14858">MIKESIKPRFCETDGLGHINNTVVAQWFEGARDPVFKWFTPDLSVKNWKLILAKTTVEFHAELQYGADVELKTYISRIGNSSFDVYQEAWQEDKKCASGTAVMVHFDHQTKKSQKIADATINSMKEHSFA</sequence>
<evidence type="ECO:0000313" key="4">
    <source>
        <dbReference type="Proteomes" id="UP000202259"/>
    </source>
</evidence>
<dbReference type="PANTHER" id="PTHR31793:SF27">
    <property type="entry name" value="NOVEL THIOESTERASE SUPERFAMILY DOMAIN AND SAPOSIN A-TYPE DOMAIN CONTAINING PROTEIN (0610012H03RIK)"/>
    <property type="match status" value="1"/>
</dbReference>
<dbReference type="KEGG" id="cber:B5D82_06910"/>
<evidence type="ECO:0000256" key="1">
    <source>
        <dbReference type="ARBA" id="ARBA00005953"/>
    </source>
</evidence>
<comment type="similarity">
    <text evidence="1">Belongs to the 4-hydroxybenzoyl-CoA thioesterase family.</text>
</comment>
<dbReference type="Gene3D" id="3.10.129.10">
    <property type="entry name" value="Hotdog Thioesterase"/>
    <property type="match status" value="1"/>
</dbReference>
<dbReference type="SUPFAM" id="SSF54637">
    <property type="entry name" value="Thioesterase/thiol ester dehydrase-isomerase"/>
    <property type="match status" value="1"/>
</dbReference>
<accession>A0A222G819</accession>
<reference evidence="3 4" key="1">
    <citation type="submission" date="2017-08" db="EMBL/GenBank/DDBJ databases">
        <title>Complete genome of Colwellia sp. NB097-1, a psychrophile bacterium ioslated from Bering Sea.</title>
        <authorList>
            <person name="Chen X."/>
        </authorList>
    </citation>
    <scope>NUCLEOTIDE SEQUENCE [LARGE SCALE GENOMIC DNA]</scope>
    <source>
        <strain evidence="3 4">NB097-1</strain>
    </source>
</reference>
<proteinExistence type="inferred from homology"/>
<name>A0A222G819_9GAMM</name>
<dbReference type="GO" id="GO:0047617">
    <property type="term" value="F:fatty acyl-CoA hydrolase activity"/>
    <property type="evidence" value="ECO:0007669"/>
    <property type="project" value="TreeGrafter"/>
</dbReference>
<dbReference type="Proteomes" id="UP000202259">
    <property type="component" value="Chromosome"/>
</dbReference>
<dbReference type="RefSeq" id="WP_081150201.1">
    <property type="nucleotide sequence ID" value="NZ_CP020465.1"/>
</dbReference>
<protein>
    <submittedName>
        <fullName evidence="3">Thioesterase</fullName>
    </submittedName>
</protein>
<organism evidence="3 4">
    <name type="scientific">Cognaticolwellia beringensis</name>
    <dbReference type="NCBI Taxonomy" id="1967665"/>
    <lineage>
        <taxon>Bacteria</taxon>
        <taxon>Pseudomonadati</taxon>
        <taxon>Pseudomonadota</taxon>
        <taxon>Gammaproteobacteria</taxon>
        <taxon>Alteromonadales</taxon>
        <taxon>Colwelliaceae</taxon>
        <taxon>Cognaticolwellia</taxon>
    </lineage>
</organism>
<evidence type="ECO:0000313" key="3">
    <source>
        <dbReference type="EMBL" id="ASP47504.1"/>
    </source>
</evidence>
<dbReference type="AlphaFoldDB" id="A0A222G819"/>
<dbReference type="PANTHER" id="PTHR31793">
    <property type="entry name" value="4-HYDROXYBENZOYL-COA THIOESTERASE FAMILY MEMBER"/>
    <property type="match status" value="1"/>
</dbReference>
<dbReference type="InterPro" id="IPR050563">
    <property type="entry name" value="4-hydroxybenzoyl-CoA_TE"/>
</dbReference>
<dbReference type="EMBL" id="CP020465">
    <property type="protein sequence ID" value="ASP47504.1"/>
    <property type="molecule type" value="Genomic_DNA"/>
</dbReference>
<dbReference type="CDD" id="cd00586">
    <property type="entry name" value="4HBT"/>
    <property type="match status" value="1"/>
</dbReference>
<keyword evidence="4" id="KW-1185">Reference proteome</keyword>
<evidence type="ECO:0000256" key="2">
    <source>
        <dbReference type="ARBA" id="ARBA00022801"/>
    </source>
</evidence>
<keyword evidence="2" id="KW-0378">Hydrolase</keyword>